<gene>
    <name evidence="1" type="ORF">g.44700</name>
</gene>
<protein>
    <submittedName>
        <fullName evidence="1">Uncharacterized protein</fullName>
    </submittedName>
</protein>
<proteinExistence type="predicted"/>
<evidence type="ECO:0000313" key="1">
    <source>
        <dbReference type="EMBL" id="JAS24085.1"/>
    </source>
</evidence>
<sequence>ENLGRQRYREWGRRTLSLTMITPQRVRPDVDPLAATPGVYRVQVDVEVSAFGQTGNDEPRHPGRDVGEEHGVVVRVRLHDKVLQQTTVEPRLALDTQRRRRLIGH</sequence>
<organism evidence="1">
    <name type="scientific">Clastoptera arizonana</name>
    <name type="common">Arizona spittle bug</name>
    <dbReference type="NCBI Taxonomy" id="38151"/>
    <lineage>
        <taxon>Eukaryota</taxon>
        <taxon>Metazoa</taxon>
        <taxon>Ecdysozoa</taxon>
        <taxon>Arthropoda</taxon>
        <taxon>Hexapoda</taxon>
        <taxon>Insecta</taxon>
        <taxon>Pterygota</taxon>
        <taxon>Neoptera</taxon>
        <taxon>Paraneoptera</taxon>
        <taxon>Hemiptera</taxon>
        <taxon>Auchenorrhyncha</taxon>
        <taxon>Cercopoidea</taxon>
        <taxon>Clastopteridae</taxon>
        <taxon>Clastoptera</taxon>
    </lineage>
</organism>
<reference evidence="1" key="1">
    <citation type="submission" date="2015-12" db="EMBL/GenBank/DDBJ databases">
        <title>De novo transcriptome assembly of four potential Pierce s Disease insect vectors from Arizona vineyards.</title>
        <authorList>
            <person name="Tassone E.E."/>
        </authorList>
    </citation>
    <scope>NUCLEOTIDE SEQUENCE</scope>
</reference>
<dbReference type="AlphaFoldDB" id="A0A1B6DER1"/>
<dbReference type="EMBL" id="GEDC01013213">
    <property type="protein sequence ID" value="JAS24085.1"/>
    <property type="molecule type" value="Transcribed_RNA"/>
</dbReference>
<name>A0A1B6DER1_9HEMI</name>
<accession>A0A1B6DER1</accession>
<feature type="non-terminal residue" evidence="1">
    <location>
        <position position="1"/>
    </location>
</feature>